<proteinExistence type="predicted"/>
<keyword evidence="1" id="KW-0472">Membrane</keyword>
<feature type="transmembrane region" description="Helical" evidence="1">
    <location>
        <begin position="204"/>
        <end position="223"/>
    </location>
</feature>
<dbReference type="OrthoDB" id="3523353at2759"/>
<evidence type="ECO:0000256" key="1">
    <source>
        <dbReference type="SAM" id="Phobius"/>
    </source>
</evidence>
<dbReference type="InParanoid" id="A0A132BA92"/>
<evidence type="ECO:0000313" key="2">
    <source>
        <dbReference type="EMBL" id="KUJ08587.1"/>
    </source>
</evidence>
<keyword evidence="3" id="KW-1185">Reference proteome</keyword>
<dbReference type="AlphaFoldDB" id="A0A132BA92"/>
<protein>
    <submittedName>
        <fullName evidence="2">Uncharacterized protein</fullName>
    </submittedName>
</protein>
<dbReference type="Proteomes" id="UP000070700">
    <property type="component" value="Unassembled WGS sequence"/>
</dbReference>
<feature type="transmembrane region" description="Helical" evidence="1">
    <location>
        <begin position="181"/>
        <end position="198"/>
    </location>
</feature>
<dbReference type="RefSeq" id="XP_018062942.1">
    <property type="nucleotide sequence ID" value="XM_018206812.1"/>
</dbReference>
<accession>A0A132BA92</accession>
<evidence type="ECO:0000313" key="3">
    <source>
        <dbReference type="Proteomes" id="UP000070700"/>
    </source>
</evidence>
<keyword evidence="1" id="KW-1133">Transmembrane helix</keyword>
<keyword evidence="1" id="KW-0812">Transmembrane</keyword>
<gene>
    <name evidence="2" type="ORF">LY89DRAFT_334441</name>
</gene>
<organism evidence="2 3">
    <name type="scientific">Mollisia scopiformis</name>
    <name type="common">Conifer needle endophyte fungus</name>
    <name type="synonym">Phialocephala scopiformis</name>
    <dbReference type="NCBI Taxonomy" id="149040"/>
    <lineage>
        <taxon>Eukaryota</taxon>
        <taxon>Fungi</taxon>
        <taxon>Dikarya</taxon>
        <taxon>Ascomycota</taxon>
        <taxon>Pezizomycotina</taxon>
        <taxon>Leotiomycetes</taxon>
        <taxon>Helotiales</taxon>
        <taxon>Mollisiaceae</taxon>
        <taxon>Mollisia</taxon>
    </lineage>
</organism>
<name>A0A132BA92_MOLSC</name>
<dbReference type="EMBL" id="KQ947435">
    <property type="protein sequence ID" value="KUJ08587.1"/>
    <property type="molecule type" value="Genomic_DNA"/>
</dbReference>
<dbReference type="KEGG" id="psco:LY89DRAFT_334441"/>
<reference evidence="2 3" key="1">
    <citation type="submission" date="2015-10" db="EMBL/GenBank/DDBJ databases">
        <title>Full genome of DAOMC 229536 Phialocephala scopiformis, a fungal endophyte of spruce producing the potent anti-insectan compound rugulosin.</title>
        <authorList>
            <consortium name="DOE Joint Genome Institute"/>
            <person name="Walker A.K."/>
            <person name="Frasz S.L."/>
            <person name="Seifert K.A."/>
            <person name="Miller J.D."/>
            <person name="Mondo S.J."/>
            <person name="Labutti K."/>
            <person name="Lipzen A."/>
            <person name="Dockter R."/>
            <person name="Kennedy M."/>
            <person name="Grigoriev I.V."/>
            <person name="Spatafora J.W."/>
        </authorList>
    </citation>
    <scope>NUCLEOTIDE SEQUENCE [LARGE SCALE GENOMIC DNA]</scope>
    <source>
        <strain evidence="2 3">CBS 120377</strain>
    </source>
</reference>
<dbReference type="GeneID" id="28816538"/>
<sequence length="294" mass="32575">MHTTNEDWEIWLTLLFFQSRIKQVPNRNKETNANTHTLCDCSASYHTQALFSITMDSKSCLLAQSHRASSSTHHLHPDLQFPPPQLEPLKREIKHCSIAMDPIDWSTGRRPNRPFQRINSDWLAMQHSLSQRAFPSPALPAPVNRGPTAYYLEQAAFYSQNTGPDPFYTPPSPDRPGPLKVLVLYLLSSLGSLLSAITQFGSGLWAVLCLLPWLLVLLVKLVVGEIKKVGWKWEVVLGLALAAQLVRLLRGVDVSGGMEGVVGEGPVYTVFVAGRDAIGSGAVLIDVLTSRNWI</sequence>